<feature type="compositionally biased region" description="Low complexity" evidence="6">
    <location>
        <begin position="984"/>
        <end position="1002"/>
    </location>
</feature>
<dbReference type="Pfam" id="PF04516">
    <property type="entry name" value="CP2"/>
    <property type="match status" value="1"/>
</dbReference>
<keyword evidence="5" id="KW-0539">Nucleus</keyword>
<comment type="caution">
    <text evidence="8">The sequence shown here is derived from an EMBL/GenBank/DDBJ whole genome shotgun (WGS) entry which is preliminary data.</text>
</comment>
<feature type="region of interest" description="Disordered" evidence="6">
    <location>
        <begin position="688"/>
        <end position="709"/>
    </location>
</feature>
<dbReference type="InterPro" id="IPR040167">
    <property type="entry name" value="TF_CP2-like"/>
</dbReference>
<dbReference type="EMBL" id="VIBQ01000082">
    <property type="protein sequence ID" value="KAB8659291.1"/>
    <property type="molecule type" value="Genomic_DNA"/>
</dbReference>
<organism evidence="8 9">
    <name type="scientific">Carpinus fangiana</name>
    <dbReference type="NCBI Taxonomy" id="176857"/>
    <lineage>
        <taxon>Eukaryota</taxon>
        <taxon>Viridiplantae</taxon>
        <taxon>Streptophyta</taxon>
        <taxon>Embryophyta</taxon>
        <taxon>Tracheophyta</taxon>
        <taxon>Spermatophyta</taxon>
        <taxon>Magnoliopsida</taxon>
        <taxon>eudicotyledons</taxon>
        <taxon>Gunneridae</taxon>
        <taxon>Pentapetalae</taxon>
        <taxon>rosids</taxon>
        <taxon>fabids</taxon>
        <taxon>Fagales</taxon>
        <taxon>Betulaceae</taxon>
        <taxon>Carpinus</taxon>
    </lineage>
</organism>
<feature type="region of interest" description="Disordered" evidence="6">
    <location>
        <begin position="412"/>
        <end position="448"/>
    </location>
</feature>
<evidence type="ECO:0000256" key="6">
    <source>
        <dbReference type="SAM" id="MobiDB-lite"/>
    </source>
</evidence>
<evidence type="ECO:0000256" key="2">
    <source>
        <dbReference type="ARBA" id="ARBA00023015"/>
    </source>
</evidence>
<dbReference type="InterPro" id="IPR057520">
    <property type="entry name" value="GRHL1/CP2_C"/>
</dbReference>
<comment type="subcellular location">
    <subcellularLocation>
        <location evidence="1">Nucleus</location>
    </subcellularLocation>
</comment>
<feature type="compositionally biased region" description="Polar residues" evidence="6">
    <location>
        <begin position="1003"/>
        <end position="1012"/>
    </location>
</feature>
<keyword evidence="9" id="KW-1185">Reference proteome</keyword>
<name>A0A5N6L3K0_9ROSI</name>
<protein>
    <recommendedName>
        <fullName evidence="7">Grh/CP2 DB domain-containing protein</fullName>
    </recommendedName>
</protein>
<feature type="compositionally biased region" description="Polar residues" evidence="6">
    <location>
        <begin position="963"/>
        <end position="972"/>
    </location>
</feature>
<keyword evidence="4" id="KW-0804">Transcription</keyword>
<feature type="compositionally biased region" description="Low complexity" evidence="6">
    <location>
        <begin position="949"/>
        <end position="962"/>
    </location>
</feature>
<evidence type="ECO:0000256" key="5">
    <source>
        <dbReference type="ARBA" id="ARBA00023242"/>
    </source>
</evidence>
<dbReference type="PANTHER" id="PTHR11037:SF20">
    <property type="entry name" value="PROTEIN GRAINYHEAD"/>
    <property type="match status" value="1"/>
</dbReference>
<dbReference type="OrthoDB" id="7680836at2759"/>
<feature type="compositionally biased region" description="Basic and acidic residues" evidence="6">
    <location>
        <begin position="696"/>
        <end position="709"/>
    </location>
</feature>
<dbReference type="PANTHER" id="PTHR11037">
    <property type="entry name" value="TRANSCRIPTION FACTOR CP2"/>
    <property type="match status" value="1"/>
</dbReference>
<dbReference type="PROSITE" id="PS51968">
    <property type="entry name" value="GRH_CP2_DB"/>
    <property type="match status" value="1"/>
</dbReference>
<feature type="region of interest" description="Disordered" evidence="6">
    <location>
        <begin position="909"/>
        <end position="1027"/>
    </location>
</feature>
<evidence type="ECO:0000256" key="4">
    <source>
        <dbReference type="ARBA" id="ARBA00023163"/>
    </source>
</evidence>
<evidence type="ECO:0000256" key="1">
    <source>
        <dbReference type="ARBA" id="ARBA00004123"/>
    </source>
</evidence>
<feature type="compositionally biased region" description="Polar residues" evidence="6">
    <location>
        <begin position="928"/>
        <end position="948"/>
    </location>
</feature>
<feature type="domain" description="Grh/CP2 DB" evidence="7">
    <location>
        <begin position="620"/>
        <end position="875"/>
    </location>
</feature>
<keyword evidence="2" id="KW-0805">Transcription regulation</keyword>
<dbReference type="AlphaFoldDB" id="A0A5N6L3K0"/>
<reference evidence="8 9" key="1">
    <citation type="submission" date="2019-06" db="EMBL/GenBank/DDBJ databases">
        <title>A chromosomal-level reference genome of Carpinus fangiana (Coryloideae, Betulaceae).</title>
        <authorList>
            <person name="Yang X."/>
            <person name="Wang Z."/>
            <person name="Zhang L."/>
            <person name="Hao G."/>
            <person name="Liu J."/>
            <person name="Yang Y."/>
        </authorList>
    </citation>
    <scope>NUCLEOTIDE SEQUENCE [LARGE SCALE GENOMIC DNA]</scope>
    <source>
        <strain evidence="8">Cfa_2016G</strain>
        <tissue evidence="8">Leaf</tissue>
    </source>
</reference>
<feature type="compositionally biased region" description="Basic and acidic residues" evidence="6">
    <location>
        <begin position="909"/>
        <end position="923"/>
    </location>
</feature>
<evidence type="ECO:0000256" key="3">
    <source>
        <dbReference type="ARBA" id="ARBA00023125"/>
    </source>
</evidence>
<evidence type="ECO:0000259" key="7">
    <source>
        <dbReference type="PROSITE" id="PS51968"/>
    </source>
</evidence>
<dbReference type="InterPro" id="IPR007604">
    <property type="entry name" value="CP2"/>
</dbReference>
<dbReference type="Proteomes" id="UP000327013">
    <property type="component" value="Unassembled WGS sequence"/>
</dbReference>
<dbReference type="GO" id="GO:0005634">
    <property type="term" value="C:nucleus"/>
    <property type="evidence" value="ECO:0007669"/>
    <property type="project" value="UniProtKB-SubCell"/>
</dbReference>
<dbReference type="Pfam" id="PF25416">
    <property type="entry name" value="GRHL1_C"/>
    <property type="match status" value="1"/>
</dbReference>
<keyword evidence="3" id="KW-0238">DNA-binding</keyword>
<feature type="region of interest" description="Disordered" evidence="6">
    <location>
        <begin position="835"/>
        <end position="885"/>
    </location>
</feature>
<accession>A0A5N6L3K0</accession>
<dbReference type="GO" id="GO:0001228">
    <property type="term" value="F:DNA-binding transcription activator activity, RNA polymerase II-specific"/>
    <property type="evidence" value="ECO:0007669"/>
    <property type="project" value="TreeGrafter"/>
</dbReference>
<feature type="region of interest" description="Disordered" evidence="6">
    <location>
        <begin position="19"/>
        <end position="41"/>
    </location>
</feature>
<dbReference type="GO" id="GO:0000978">
    <property type="term" value="F:RNA polymerase II cis-regulatory region sequence-specific DNA binding"/>
    <property type="evidence" value="ECO:0007669"/>
    <property type="project" value="TreeGrafter"/>
</dbReference>
<sequence length="1163" mass="126709">MAMRGQSQIAGYETGVWQPAGKAPAEARNDSEVAAGKPGARRVTRAELLRLKPPQPLATRGFLPCGRHEVADGGGDHYRYGIGGGAGSMLARPSNFTRTPADPVLPSTGHSYWPTGASVRNASSVPLRAENHPGLRMESTRYADPCCLFSAGPSRGHVRARTQAALTPGCGSTISNGPAKVCSLASGRAAWHASASSCSSSEDSATCGCSAAAALARYCVIEQLSWARTARPAITGLSACALCGCDGRLPRSVSAAAVPRVEPAAGMPQWRDMPGLDVLHRRWVIGAKITMPPHQDICNGPHAVLCCCHSARLKTSTAATAGVANRCVYAPATQHHWLAPNRALRLRLCRSLDPPLLLVYIETPPAGALRVCEIFQRGRWQPRPSLLTEPLHRRSSHKPSEAFLHAFKDRYGNTAAPEQGGSPAVTPFLLGPPPPRADSKAHNDSSTPIMDDEHFDSGSYQKNHFMDHHLFDLDPNGLDLTFGGGWAPSPHGPMSASGEMASTTALAAGSALDTPTSIGFSDSLNTTHFPPQSPVPGHPAFNNYGMIQHMGPVQAHFQPHPTFMGHAQTFNPQDSMIQQRQSNVMLPGGGFQLPGGAYGYHQAQPAEPTRAPTKAEREQEQFRFRVKLMAPTAMVAHEDDHPITYLNKRQPYTITITDTQPLNMPMQHVTYRTSIRVSFDDEPQRAKPSASWQLFREGRGQSEADERGSPELRAIEWVSPDQGGGGPSRAIVQKPHKEFFDGFSVLWSPTNHSSTVAEASLQLRCNFLSTDFSHSKGVKGIPVRLCCKTEIVQPMGIPAEPEIAYCKVKTFRDHGAERKLNNDRAHAEKNIEKLAREFEQSGSSTDVKDNGKRRRSDSTTKGPPTKKYRTNSMSSGSPEIDDADGQLEEKIKTLRVKLASGRDHSLLYLRGDTHDDPDSHAPDLLDSTGMSALQPPTLQHQSSSSTHRSVNQSPVSSSQSISRDWQQDSSVGRSYLPTPAPGVSRNPSASEAASSSSRPVSNGIMQQSNPQHLASPPEGPTKIKKQQMDEDGNINEWIEVIDNDKTYQAPFLSQNKPIACFYVKPTISGESLGDDYFRAIYLKQRTCKAFLEALCAKCGIRSDKVIEILRPQASGQYIKVEDDTIEHMREGQDMFAELELLDHDPSSYTDDDFIDQYRLKLIF</sequence>
<evidence type="ECO:0000313" key="8">
    <source>
        <dbReference type="EMBL" id="KAB8659291.1"/>
    </source>
</evidence>
<evidence type="ECO:0000313" key="9">
    <source>
        <dbReference type="Proteomes" id="UP000327013"/>
    </source>
</evidence>
<proteinExistence type="predicted"/>
<gene>
    <name evidence="8" type="ORF">FH972_026180</name>
</gene>